<sequence>MTDDQEIDEQAISQLDWNAQSLFITLLGQEVQRVTTAILLDKHEKTSEYALYMKAVNDVLFNLSQSFWDIDMTIKLIEFAKPKIKSFKMTRVDRGDYLKYMLENYFFRLPKLKDITLQLLNVVYRMGHSQSPGLEKKVRKHPAVQTNKLFYYLDYFDESFEKIRPLRDRIAHRGDLEDSTLAMISSYQLYPYNDEVYHDQLEDMIAYNYVFEKNQGILKQAVLILLMHIKDDFDKVAGNLSRTP</sequence>
<reference evidence="2" key="1">
    <citation type="submission" date="2011-09" db="EMBL/GenBank/DDBJ databases">
        <title>The permanent draft genome of Mucilaginibacter paludis DSM 18603.</title>
        <authorList>
            <consortium name="US DOE Joint Genome Institute (JGI-PGF)"/>
            <person name="Lucas S."/>
            <person name="Han J."/>
            <person name="Lapidus A."/>
            <person name="Bruce D."/>
            <person name="Goodwin L."/>
            <person name="Pitluck S."/>
            <person name="Peters L."/>
            <person name="Kyrpides N."/>
            <person name="Mavromatis K."/>
            <person name="Ivanova N."/>
            <person name="Mikhailova N."/>
            <person name="Held B."/>
            <person name="Detter J.C."/>
            <person name="Tapia R."/>
            <person name="Han C."/>
            <person name="Land M."/>
            <person name="Hauser L."/>
            <person name="Markowitz V."/>
            <person name="Cheng J.-F."/>
            <person name="Hugenholtz P."/>
            <person name="Woyke T."/>
            <person name="Wu D."/>
            <person name="Tindall B."/>
            <person name="Brambilla E."/>
            <person name="Klenk H.-P."/>
            <person name="Eisen J.A."/>
        </authorList>
    </citation>
    <scope>NUCLEOTIDE SEQUENCE [LARGE SCALE GENOMIC DNA]</scope>
    <source>
        <strain evidence="2">DSM 18603</strain>
    </source>
</reference>
<name>H1Y149_9SPHI</name>
<evidence type="ECO:0000313" key="2">
    <source>
        <dbReference type="EMBL" id="EHQ29684.1"/>
    </source>
</evidence>
<evidence type="ECO:0000313" key="3">
    <source>
        <dbReference type="Proteomes" id="UP000002774"/>
    </source>
</evidence>
<keyword evidence="3" id="KW-1185">Reference proteome</keyword>
<dbReference type="EMBL" id="CM001403">
    <property type="protein sequence ID" value="EHQ29684.1"/>
    <property type="molecule type" value="Genomic_DNA"/>
</dbReference>
<protein>
    <recommendedName>
        <fullName evidence="1">Cthe-2314-like HEPN domain-containing protein</fullName>
    </recommendedName>
</protein>
<dbReference type="Proteomes" id="UP000002774">
    <property type="component" value="Chromosome"/>
</dbReference>
<dbReference type="RefSeq" id="WP_008511005.1">
    <property type="nucleotide sequence ID" value="NZ_CM001403.1"/>
</dbReference>
<evidence type="ECO:0000259" key="1">
    <source>
        <dbReference type="Pfam" id="PF18730"/>
    </source>
</evidence>
<dbReference type="Pfam" id="PF18730">
    <property type="entry name" value="HEPN_Cthe2314"/>
    <property type="match status" value="1"/>
</dbReference>
<organism evidence="2 3">
    <name type="scientific">Mucilaginibacter paludis DSM 18603</name>
    <dbReference type="NCBI Taxonomy" id="714943"/>
    <lineage>
        <taxon>Bacteria</taxon>
        <taxon>Pseudomonadati</taxon>
        <taxon>Bacteroidota</taxon>
        <taxon>Sphingobacteriia</taxon>
        <taxon>Sphingobacteriales</taxon>
        <taxon>Sphingobacteriaceae</taxon>
        <taxon>Mucilaginibacter</taxon>
    </lineage>
</organism>
<gene>
    <name evidence="2" type="ORF">Mucpa_5615</name>
</gene>
<proteinExistence type="predicted"/>
<feature type="domain" description="Cthe-2314-like HEPN" evidence="1">
    <location>
        <begin position="52"/>
        <end position="230"/>
    </location>
</feature>
<dbReference type="OrthoDB" id="1491617at2"/>
<accession>H1Y149</accession>
<dbReference type="AlphaFoldDB" id="H1Y149"/>
<dbReference type="InterPro" id="IPR041394">
    <property type="entry name" value="HEPN_Cthe2314"/>
</dbReference>
<dbReference type="HOGENOM" id="CLU_1137038_0_0_10"/>